<sequence length="171" mass="20174">MLRNFAATPCQRGARHARAVKLQALWPAYQSCWFHPKQRAQFSCGAIISVWVPFGEPEPFHKARKRGVLRLTKLRRRHRFTLLYGGDRQMDYRELSAMIDCQFSEALQIAKAWQQLAFYWCERRNWYLVETSSADLARLLGRWRAQRHHGKLPSHNFAMLGNLSQVKWCLD</sequence>
<organism evidence="1 2">
    <name type="scientific">Pseudoalteromonas fenneropenaei</name>
    <dbReference type="NCBI Taxonomy" id="1737459"/>
    <lineage>
        <taxon>Bacteria</taxon>
        <taxon>Pseudomonadati</taxon>
        <taxon>Pseudomonadota</taxon>
        <taxon>Gammaproteobacteria</taxon>
        <taxon>Alteromonadales</taxon>
        <taxon>Pseudoalteromonadaceae</taxon>
        <taxon>Pseudoalteromonas</taxon>
    </lineage>
</organism>
<accession>A0ABV7CFV1</accession>
<comment type="caution">
    <text evidence="1">The sequence shown here is derived from an EMBL/GenBank/DDBJ whole genome shotgun (WGS) entry which is preliminary data.</text>
</comment>
<reference evidence="2" key="1">
    <citation type="journal article" date="2019" name="Int. J. Syst. Evol. Microbiol.">
        <title>The Global Catalogue of Microorganisms (GCM) 10K type strain sequencing project: providing services to taxonomists for standard genome sequencing and annotation.</title>
        <authorList>
            <consortium name="The Broad Institute Genomics Platform"/>
            <consortium name="The Broad Institute Genome Sequencing Center for Infectious Disease"/>
            <person name="Wu L."/>
            <person name="Ma J."/>
        </authorList>
    </citation>
    <scope>NUCLEOTIDE SEQUENCE [LARGE SCALE GENOMIC DNA]</scope>
    <source>
        <strain evidence="2">KCTC 42730</strain>
    </source>
</reference>
<evidence type="ECO:0000313" key="2">
    <source>
        <dbReference type="Proteomes" id="UP001595453"/>
    </source>
</evidence>
<proteinExistence type="predicted"/>
<protein>
    <submittedName>
        <fullName evidence="1">Uncharacterized protein</fullName>
    </submittedName>
</protein>
<keyword evidence="2" id="KW-1185">Reference proteome</keyword>
<name>A0ABV7CFV1_9GAMM</name>
<evidence type="ECO:0000313" key="1">
    <source>
        <dbReference type="EMBL" id="MFC3031488.1"/>
    </source>
</evidence>
<dbReference type="Proteomes" id="UP001595453">
    <property type="component" value="Unassembled WGS sequence"/>
</dbReference>
<dbReference type="EMBL" id="JBHRSD010000006">
    <property type="protein sequence ID" value="MFC3031488.1"/>
    <property type="molecule type" value="Genomic_DNA"/>
</dbReference>
<gene>
    <name evidence="1" type="ORF">ACFOEE_02990</name>
</gene>
<dbReference type="RefSeq" id="WP_377120776.1">
    <property type="nucleotide sequence ID" value="NZ_JBHRSD010000006.1"/>
</dbReference>